<organism evidence="1 2">
    <name type="scientific">Sphingomonas immobilis</name>
    <dbReference type="NCBI Taxonomy" id="3063997"/>
    <lineage>
        <taxon>Bacteria</taxon>
        <taxon>Pseudomonadati</taxon>
        <taxon>Pseudomonadota</taxon>
        <taxon>Alphaproteobacteria</taxon>
        <taxon>Sphingomonadales</taxon>
        <taxon>Sphingomonadaceae</taxon>
        <taxon>Sphingomonas</taxon>
    </lineage>
</organism>
<proteinExistence type="predicted"/>
<dbReference type="InterPro" id="IPR008775">
    <property type="entry name" value="Phytyl_CoA_dOase-like"/>
</dbReference>
<reference evidence="1" key="1">
    <citation type="submission" date="2023-07" db="EMBL/GenBank/DDBJ databases">
        <authorList>
            <person name="Kim M.K."/>
        </authorList>
    </citation>
    <scope>NUCLEOTIDE SEQUENCE</scope>
    <source>
        <strain evidence="1">CA1-15</strain>
    </source>
</reference>
<dbReference type="RefSeq" id="WP_304561858.1">
    <property type="nucleotide sequence ID" value="NZ_JAUQSZ010000009.1"/>
</dbReference>
<evidence type="ECO:0000313" key="2">
    <source>
        <dbReference type="Proteomes" id="UP001176468"/>
    </source>
</evidence>
<protein>
    <submittedName>
        <fullName evidence="1">Phytanoyl-CoA dioxygenase family protein</fullName>
    </submittedName>
</protein>
<dbReference type="Pfam" id="PF05721">
    <property type="entry name" value="PhyH"/>
    <property type="match status" value="1"/>
</dbReference>
<gene>
    <name evidence="1" type="ORF">Q5H94_13795</name>
</gene>
<dbReference type="Proteomes" id="UP001176468">
    <property type="component" value="Unassembled WGS sequence"/>
</dbReference>
<dbReference type="GO" id="GO:0051213">
    <property type="term" value="F:dioxygenase activity"/>
    <property type="evidence" value="ECO:0007669"/>
    <property type="project" value="UniProtKB-KW"/>
</dbReference>
<dbReference type="PANTHER" id="PTHR20883">
    <property type="entry name" value="PHYTANOYL-COA DIOXYGENASE DOMAIN CONTAINING 1"/>
    <property type="match status" value="1"/>
</dbReference>
<dbReference type="EMBL" id="JAUQSZ010000009">
    <property type="protein sequence ID" value="MDO7843404.1"/>
    <property type="molecule type" value="Genomic_DNA"/>
</dbReference>
<keyword evidence="1" id="KW-0560">Oxidoreductase</keyword>
<dbReference type="SUPFAM" id="SSF51197">
    <property type="entry name" value="Clavaminate synthase-like"/>
    <property type="match status" value="1"/>
</dbReference>
<name>A0ABT9A0P4_9SPHN</name>
<evidence type="ECO:0000313" key="1">
    <source>
        <dbReference type="EMBL" id="MDO7843404.1"/>
    </source>
</evidence>
<sequence>MTQRFTTAELAEMRAFYEKHGALHIPGLIDPAKAQEILDFADQMAAQADEPIPAGSPVSYGRGVGRMTIRYLWKDKPLINEFLLDGDLGRTVAGIIGAKQLRFWFDLTFMHNGANDGGAGEGTAWHHDIAAFGFKGDQLPSLWMALTSATLDNSRLEFIDGSHKTVPGYYRPPTTNPTAWDGYLEIPDFDAKLASGEEKILGWDCAPGDALLIHPYTIHGARGNAGGKTGGRRVAITTRWLGDDVRWLPTNGQSPTLPGLKESNLAVGGRPDGEWFPLVHDETAPALSAAA</sequence>
<accession>A0ABT9A0P4</accession>
<keyword evidence="1" id="KW-0223">Dioxygenase</keyword>
<dbReference type="PANTHER" id="PTHR20883:SF49">
    <property type="entry name" value="PHYTANOYL-COA DIOXYGENASE"/>
    <property type="match status" value="1"/>
</dbReference>
<comment type="caution">
    <text evidence="1">The sequence shown here is derived from an EMBL/GenBank/DDBJ whole genome shotgun (WGS) entry which is preliminary data.</text>
</comment>
<keyword evidence="2" id="KW-1185">Reference proteome</keyword>
<dbReference type="Gene3D" id="2.60.120.620">
    <property type="entry name" value="q2cbj1_9rhob like domain"/>
    <property type="match status" value="1"/>
</dbReference>